<comment type="cofactor">
    <cofactor evidence="1">
        <name>pyridoxal 5'-phosphate</name>
        <dbReference type="ChEBI" id="CHEBI:597326"/>
    </cofactor>
</comment>
<evidence type="ECO:0000313" key="7">
    <source>
        <dbReference type="EMBL" id="SFC90761.1"/>
    </source>
</evidence>
<dbReference type="PANTHER" id="PTHR42790">
    <property type="entry name" value="AMINOTRANSFERASE"/>
    <property type="match status" value="1"/>
</dbReference>
<reference evidence="6 8" key="1">
    <citation type="submission" date="2015-03" db="EMBL/GenBank/DDBJ databases">
        <authorList>
            <person name="Lepp D."/>
            <person name="Hassan Y.I."/>
            <person name="Li X.-Z."/>
            <person name="Zhou T."/>
        </authorList>
    </citation>
    <scope>NUCLEOTIDE SEQUENCE [LARGE SCALE GENOMIC DNA]</scope>
    <source>
        <strain evidence="6 8">Cr7-05</strain>
    </source>
</reference>
<proteinExistence type="predicted"/>
<dbReference type="Gene3D" id="3.90.1150.10">
    <property type="entry name" value="Aspartate Aminotransferase, domain 1"/>
    <property type="match status" value="1"/>
</dbReference>
<keyword evidence="3" id="KW-0808">Transferase</keyword>
<dbReference type="STRING" id="728005.SAMN04488059_11453"/>
<organism evidence="7 9">
    <name type="scientific">Devosia psychrophila</name>
    <dbReference type="NCBI Taxonomy" id="728005"/>
    <lineage>
        <taxon>Bacteria</taxon>
        <taxon>Pseudomonadati</taxon>
        <taxon>Pseudomonadota</taxon>
        <taxon>Alphaproteobacteria</taxon>
        <taxon>Hyphomicrobiales</taxon>
        <taxon>Devosiaceae</taxon>
        <taxon>Devosia</taxon>
    </lineage>
</organism>
<dbReference type="InterPro" id="IPR050859">
    <property type="entry name" value="Class-I_PLP-dep_aminotransf"/>
</dbReference>
<evidence type="ECO:0000313" key="9">
    <source>
        <dbReference type="Proteomes" id="UP000182258"/>
    </source>
</evidence>
<dbReference type="PATRIC" id="fig|728005.3.peg.2366"/>
<dbReference type="EMBL" id="LAPV01000192">
    <property type="protein sequence ID" value="KKC31301.1"/>
    <property type="molecule type" value="Genomic_DNA"/>
</dbReference>
<dbReference type="PANTHER" id="PTHR42790:SF19">
    <property type="entry name" value="KYNURENINE_ALPHA-AMINOADIPATE AMINOTRANSFERASE, MITOCHONDRIAL"/>
    <property type="match status" value="1"/>
</dbReference>
<dbReference type="GO" id="GO:1901605">
    <property type="term" value="P:alpha-amino acid metabolic process"/>
    <property type="evidence" value="ECO:0007669"/>
    <property type="project" value="TreeGrafter"/>
</dbReference>
<evidence type="ECO:0000313" key="8">
    <source>
        <dbReference type="Proteomes" id="UP000033519"/>
    </source>
</evidence>
<evidence type="ECO:0000313" key="6">
    <source>
        <dbReference type="EMBL" id="KKC31301.1"/>
    </source>
</evidence>
<dbReference type="Proteomes" id="UP000033519">
    <property type="component" value="Unassembled WGS sequence"/>
</dbReference>
<accession>A0A0F5PSC9</accession>
<dbReference type="InterPro" id="IPR015421">
    <property type="entry name" value="PyrdxlP-dep_Trfase_major"/>
</dbReference>
<evidence type="ECO:0000259" key="5">
    <source>
        <dbReference type="Pfam" id="PF00155"/>
    </source>
</evidence>
<dbReference type="OrthoDB" id="9802328at2"/>
<feature type="domain" description="Aminotransferase class I/classII large" evidence="5">
    <location>
        <begin position="65"/>
        <end position="380"/>
    </location>
</feature>
<dbReference type="GO" id="GO:0030170">
    <property type="term" value="F:pyridoxal phosphate binding"/>
    <property type="evidence" value="ECO:0007669"/>
    <property type="project" value="InterPro"/>
</dbReference>
<keyword evidence="8" id="KW-1185">Reference proteome</keyword>
<sequence length="405" mass="43767">MTPLEFRLSSRAKAFKASEIRELLKLIGHRSMISFAGGIPDPALFPVALFQHAWRHVFGGPSIAREALQYSTTEGYLPLRQWLAAHMNTLGVPATPDNILITSGSQQGLDLIGKLLLDPESGVVTASPTYLGALQSFSAYEPCFSSLDAPQLTGPAAPRLVYLVPDFANPDGRTMSKTARHQALDQAKALNAVIVEDAAYSALRYDGEDIPAIASLDARLAGSIESTRTLYCGTFSKTLSPGMRIGWVCGPTALIRKLTLLKQGADLHTATTNQMVMHHVAAACYDAQVARTRVVYKARRDAMLAALARYAPPGLKWTKPEGGMFIWLELPDHIDADLLLPQALRQDIAFVPGAAFHADGSGRNTMRLSFSLCDEAQIEVGIFKLCSLIAKAATARDDVLTFAST</sequence>
<keyword evidence="4" id="KW-0663">Pyridoxal phosphate</keyword>
<protein>
    <submittedName>
        <fullName evidence="6">GntR family transcriptional regulator</fullName>
    </submittedName>
</protein>
<dbReference type="Gene3D" id="3.40.640.10">
    <property type="entry name" value="Type I PLP-dependent aspartate aminotransferase-like (Major domain)"/>
    <property type="match status" value="1"/>
</dbReference>
<reference evidence="7 9" key="2">
    <citation type="submission" date="2016-10" db="EMBL/GenBank/DDBJ databases">
        <authorList>
            <person name="de Groot N.N."/>
        </authorList>
    </citation>
    <scope>NUCLEOTIDE SEQUENCE [LARGE SCALE GENOMIC DNA]</scope>
    <source>
        <strain evidence="7 9">CGMCC 1.10210</strain>
    </source>
</reference>
<evidence type="ECO:0000256" key="3">
    <source>
        <dbReference type="ARBA" id="ARBA00022679"/>
    </source>
</evidence>
<gene>
    <name evidence="7" type="ORF">SAMN04488059_11453</name>
    <name evidence="6" type="ORF">WH91_20135</name>
</gene>
<name>A0A0F5PSC9_9HYPH</name>
<dbReference type="RefSeq" id="WP_046172791.1">
    <property type="nucleotide sequence ID" value="NZ_FOMB01000014.1"/>
</dbReference>
<dbReference type="InterPro" id="IPR015424">
    <property type="entry name" value="PyrdxlP-dep_Trfase"/>
</dbReference>
<dbReference type="InterPro" id="IPR015422">
    <property type="entry name" value="PyrdxlP-dep_Trfase_small"/>
</dbReference>
<dbReference type="Proteomes" id="UP000182258">
    <property type="component" value="Unassembled WGS sequence"/>
</dbReference>
<dbReference type="GO" id="GO:0008483">
    <property type="term" value="F:transaminase activity"/>
    <property type="evidence" value="ECO:0007669"/>
    <property type="project" value="UniProtKB-KW"/>
</dbReference>
<dbReference type="InterPro" id="IPR004839">
    <property type="entry name" value="Aminotransferase_I/II_large"/>
</dbReference>
<dbReference type="EMBL" id="FOMB01000014">
    <property type="protein sequence ID" value="SFC90761.1"/>
    <property type="molecule type" value="Genomic_DNA"/>
</dbReference>
<dbReference type="CDD" id="cd00609">
    <property type="entry name" value="AAT_like"/>
    <property type="match status" value="1"/>
</dbReference>
<dbReference type="SUPFAM" id="SSF53383">
    <property type="entry name" value="PLP-dependent transferases"/>
    <property type="match status" value="1"/>
</dbReference>
<dbReference type="AlphaFoldDB" id="A0A0F5PSC9"/>
<dbReference type="Pfam" id="PF00155">
    <property type="entry name" value="Aminotran_1_2"/>
    <property type="match status" value="1"/>
</dbReference>
<evidence type="ECO:0000256" key="2">
    <source>
        <dbReference type="ARBA" id="ARBA00022576"/>
    </source>
</evidence>
<keyword evidence="2" id="KW-0032">Aminotransferase</keyword>
<evidence type="ECO:0000256" key="4">
    <source>
        <dbReference type="ARBA" id="ARBA00022898"/>
    </source>
</evidence>
<evidence type="ECO:0000256" key="1">
    <source>
        <dbReference type="ARBA" id="ARBA00001933"/>
    </source>
</evidence>